<dbReference type="KEGG" id="echi:FKX85_07905"/>
<dbReference type="InterPro" id="IPR011990">
    <property type="entry name" value="TPR-like_helical_dom_sf"/>
</dbReference>
<proteinExistence type="predicted"/>
<evidence type="ECO:0000313" key="2">
    <source>
        <dbReference type="Proteomes" id="UP000316614"/>
    </source>
</evidence>
<dbReference type="SUPFAM" id="SSF48452">
    <property type="entry name" value="TPR-like"/>
    <property type="match status" value="1"/>
</dbReference>
<sequence length="592" mass="68253">MKLKHIPVKKYLGMALLGLGLCSCSGMLEVEPVTELNKDNYYQNEFDADAAVIGVYGEFLKLAEYYVVLNEVRADLMEPTFMADQSLIDLSNHSVVASDDNKYADPKPFYRVILNCNEVLEGLRKMRDENRITEEQFSQRYSDVGAVRSWVYLQLGIHFGEVPYVTESIVSINDVNNPALFPQLALPELIDELIKFMESLPYLDRYPSNIGLVGTSNGYDVSRFFIPKRGLLGELYLWNGNYTQAAEMYRYIMETASRDFSAGGEYYNNLRIGWGGSGDFDMRYDKENDIRTLVNSPSAGWKHIFGIGSGERYEKQVWTWVIHYDSDFAPEYPFVRLFSNSGRGEYQLMPSKSILEMWKSETQWNDFEFDARGMLSTENWGTTDPEIGKYTVRYDPVTEPLKEGGKWFLERAASVHLKFAEAANRDDLDSISKLSRALINEGIPGAYRPEDFSGDDVTEIMNTLFYPYPYDFDGRQGNFPYYRGPWYRHIGIRGRAYLPPKQLPEEITSEQEEKEWTEDLIIDEMAKELAFEGHRWPQLLRIAMRRNDPSVLADRVYDKMSKSNNPETVGRAAGVRAKLMAGDWFLPFHWEE</sequence>
<dbReference type="PROSITE" id="PS51257">
    <property type="entry name" value="PROKAR_LIPOPROTEIN"/>
    <property type="match status" value="1"/>
</dbReference>
<accession>A0A514CH13</accession>
<dbReference type="RefSeq" id="WP_141614217.1">
    <property type="nucleotide sequence ID" value="NZ_CP041253.1"/>
</dbReference>
<keyword evidence="2" id="KW-1185">Reference proteome</keyword>
<organism evidence="1 2">
    <name type="scientific">Echinicola soli</name>
    <dbReference type="NCBI Taxonomy" id="2591634"/>
    <lineage>
        <taxon>Bacteria</taxon>
        <taxon>Pseudomonadati</taxon>
        <taxon>Bacteroidota</taxon>
        <taxon>Cytophagia</taxon>
        <taxon>Cytophagales</taxon>
        <taxon>Cyclobacteriaceae</taxon>
        <taxon>Echinicola</taxon>
    </lineage>
</organism>
<evidence type="ECO:0000313" key="1">
    <source>
        <dbReference type="EMBL" id="QDH78964.1"/>
    </source>
</evidence>
<protein>
    <submittedName>
        <fullName evidence="1">RagB/SusD family nutrient uptake outer membrane protein</fullName>
    </submittedName>
</protein>
<name>A0A514CH13_9BACT</name>
<reference evidence="1 2" key="1">
    <citation type="submission" date="2019-06" db="EMBL/GenBank/DDBJ databases">
        <title>Echinicola alkalisoli sp. nov. isolated from saline soil.</title>
        <authorList>
            <person name="Sun J.-Q."/>
            <person name="Xu L."/>
        </authorList>
    </citation>
    <scope>NUCLEOTIDE SEQUENCE [LARGE SCALE GENOMIC DNA]</scope>
    <source>
        <strain evidence="1 2">LN3S3</strain>
    </source>
</reference>
<dbReference type="AlphaFoldDB" id="A0A514CH13"/>
<dbReference type="Gene3D" id="1.25.40.390">
    <property type="match status" value="1"/>
</dbReference>
<dbReference type="EMBL" id="CP041253">
    <property type="protein sequence ID" value="QDH78964.1"/>
    <property type="molecule type" value="Genomic_DNA"/>
</dbReference>
<dbReference type="Proteomes" id="UP000316614">
    <property type="component" value="Chromosome"/>
</dbReference>
<gene>
    <name evidence="1" type="ORF">FKX85_07905</name>
</gene>
<dbReference type="OrthoDB" id="5694214at2"/>